<accession>A0A7G9RZ74</accession>
<reference evidence="2 3" key="1">
    <citation type="submission" date="2020-08" db="EMBL/GenBank/DDBJ databases">
        <title>Genome sequence of Erysipelothrix inopinata DSM 15511T.</title>
        <authorList>
            <person name="Hyun D.-W."/>
            <person name="Bae J.-W."/>
        </authorList>
    </citation>
    <scope>NUCLEOTIDE SEQUENCE [LARGE SCALE GENOMIC DNA]</scope>
    <source>
        <strain evidence="2 3">DSM 15511</strain>
    </source>
</reference>
<dbReference type="GO" id="GO:0016805">
    <property type="term" value="F:dipeptidase activity"/>
    <property type="evidence" value="ECO:0007669"/>
    <property type="project" value="TreeGrafter"/>
</dbReference>
<dbReference type="GO" id="GO:0005737">
    <property type="term" value="C:cytoplasm"/>
    <property type="evidence" value="ECO:0007669"/>
    <property type="project" value="TreeGrafter"/>
</dbReference>
<dbReference type="KEGG" id="eio:H9L01_00540"/>
<dbReference type="Proteomes" id="UP000515928">
    <property type="component" value="Chromosome"/>
</dbReference>
<protein>
    <submittedName>
        <fullName evidence="2">Amidohydrolase</fullName>
    </submittedName>
</protein>
<dbReference type="InterPro" id="IPR017439">
    <property type="entry name" value="Amidohydrolase"/>
</dbReference>
<dbReference type="GO" id="GO:0071713">
    <property type="term" value="F:para-aminobenzoyl-glutamate hydrolase activity"/>
    <property type="evidence" value="ECO:0007669"/>
    <property type="project" value="TreeGrafter"/>
</dbReference>
<evidence type="ECO:0000313" key="3">
    <source>
        <dbReference type="Proteomes" id="UP000515928"/>
    </source>
</evidence>
<dbReference type="RefSeq" id="WP_187534019.1">
    <property type="nucleotide sequence ID" value="NZ_CBCSHU010000009.1"/>
</dbReference>
<dbReference type="PIRSF" id="PIRSF037227">
    <property type="entry name" value="Aminobenzoyl-glu_utiliz_pB"/>
    <property type="match status" value="1"/>
</dbReference>
<dbReference type="InterPro" id="IPR017145">
    <property type="entry name" value="Aminobenzoyl-glu_utiliz_pB"/>
</dbReference>
<dbReference type="Pfam" id="PF07687">
    <property type="entry name" value="M20_dimer"/>
    <property type="match status" value="1"/>
</dbReference>
<dbReference type="EMBL" id="CP060715">
    <property type="protein sequence ID" value="QNN60899.1"/>
    <property type="molecule type" value="Genomic_DNA"/>
</dbReference>
<dbReference type="Gene3D" id="3.40.630.10">
    <property type="entry name" value="Zn peptidases"/>
    <property type="match status" value="1"/>
</dbReference>
<dbReference type="InterPro" id="IPR036264">
    <property type="entry name" value="Bact_exopeptidase_dim_dom"/>
</dbReference>
<evidence type="ECO:0000313" key="2">
    <source>
        <dbReference type="EMBL" id="QNN60899.1"/>
    </source>
</evidence>
<gene>
    <name evidence="2" type="ORF">H9L01_00540</name>
</gene>
<sequence length="435" mass="48569">MQKIEKILNEIMSYSDKYKSDVFKIADKIWEFAEVKFATPLSTNLICDYLESHGFEIERNSANIDCAFVASWGDMGPVVGYLAEYDALSGMGQPSQCYQEVTSEEPGHACGHNLLGTGVIHAALLFKDYCLNHGFDYQVKVYGCPAEESGYAKNIMAEAGVFNDATIILTWHPNAFTQAWVERTLAVKTVTISFAGIASHAAGAPEKGRSALDACELMNVGVNYLREHMSMEARIHYAYLNAGGTSANVVQKEAQLHYFIRGKNKNEVESLCNRVQDIAKGAALMTQTEMKFEVDASCRDLNASIPLSQTLETVMRSAKQIELDDSDKLHLEKYCHDPTNLYFDTQIRDARYHYQDYVSTDVGDVSWCVPTAQLFIACEPFDTPMHSWQWVDNGKSNVAHKGIIKAGEVLATTAIYVFQNKTLLQEIEEAFESEL</sequence>
<dbReference type="SUPFAM" id="SSF55031">
    <property type="entry name" value="Bacterial exopeptidase dimerisation domain"/>
    <property type="match status" value="1"/>
</dbReference>
<dbReference type="PANTHER" id="PTHR30575">
    <property type="entry name" value="PEPTIDASE M20"/>
    <property type="match status" value="1"/>
</dbReference>
<proteinExistence type="predicted"/>
<feature type="domain" description="Peptidase M20 dimerisation" evidence="1">
    <location>
        <begin position="188"/>
        <end position="281"/>
    </location>
</feature>
<dbReference type="Gene3D" id="3.30.70.360">
    <property type="match status" value="1"/>
</dbReference>
<dbReference type="FunFam" id="3.30.70.360:FF:000004">
    <property type="entry name" value="Peptidase M20 domain-containing protein 2"/>
    <property type="match status" value="1"/>
</dbReference>
<evidence type="ECO:0000259" key="1">
    <source>
        <dbReference type="Pfam" id="PF07687"/>
    </source>
</evidence>
<dbReference type="GO" id="GO:0046657">
    <property type="term" value="P:folic acid catabolic process"/>
    <property type="evidence" value="ECO:0007669"/>
    <property type="project" value="TreeGrafter"/>
</dbReference>
<dbReference type="SUPFAM" id="SSF53187">
    <property type="entry name" value="Zn-dependent exopeptidases"/>
    <property type="match status" value="1"/>
</dbReference>
<name>A0A7G9RZ74_9FIRM</name>
<dbReference type="NCBIfam" id="TIGR01891">
    <property type="entry name" value="amidohydrolases"/>
    <property type="match status" value="1"/>
</dbReference>
<dbReference type="AlphaFoldDB" id="A0A7G9RZ74"/>
<dbReference type="InterPro" id="IPR052030">
    <property type="entry name" value="Peptidase_M20/M20A_hydrolases"/>
</dbReference>
<dbReference type="PANTHER" id="PTHR30575:SF0">
    <property type="entry name" value="XAA-ARG DIPEPTIDASE"/>
    <property type="match status" value="1"/>
</dbReference>
<keyword evidence="2" id="KW-0378">Hydrolase</keyword>
<dbReference type="InterPro" id="IPR011650">
    <property type="entry name" value="Peptidase_M20_dimer"/>
</dbReference>
<keyword evidence="3" id="KW-1185">Reference proteome</keyword>
<organism evidence="2 3">
    <name type="scientific">Erysipelothrix inopinata</name>
    <dbReference type="NCBI Taxonomy" id="225084"/>
    <lineage>
        <taxon>Bacteria</taxon>
        <taxon>Bacillati</taxon>
        <taxon>Bacillota</taxon>
        <taxon>Erysipelotrichia</taxon>
        <taxon>Erysipelotrichales</taxon>
        <taxon>Erysipelotrichaceae</taxon>
        <taxon>Erysipelothrix</taxon>
    </lineage>
</organism>